<dbReference type="KEGG" id="bmor:101738380"/>
<comment type="similarity">
    <text evidence="1">Belongs to the peptidase S1 family.</text>
</comment>
<dbReference type="InterPro" id="IPR001254">
    <property type="entry name" value="Trypsin_dom"/>
</dbReference>
<dbReference type="EnsemblMetazoa" id="XM_021346228.2">
    <property type="protein sequence ID" value="XP_021201903.2"/>
    <property type="gene ID" value="LOC101738380"/>
</dbReference>
<keyword evidence="7" id="KW-0472">Membrane</keyword>
<dbReference type="Pfam" id="PF00089">
    <property type="entry name" value="Trypsin"/>
    <property type="match status" value="1"/>
</dbReference>
<protein>
    <recommendedName>
        <fullName evidence="9">Peptidase S1 domain-containing protein</fullName>
    </recommendedName>
</protein>
<keyword evidence="2 6" id="KW-0645">Protease</keyword>
<sequence>MIPTSRAQCFYNFTNTMLCAVVILSLILCSQARDLSLEFETIAAVPLPLSSGSDTRIIGGSPTTIERYPYTVQVLYNGQLSCGGSLITKRHVLSAGHCFIDTNGNVASPTLFSIRSGSSVLYSGGSIHSVSMIIVHERYNVPIRDNDIAVLVLSSPVTLSASVAQACIPVQWAEVPDNSSVIHVGWGRTNVNVAQASSVLNEVEVRIVNRDVCRTRYEFLESVTGDPFPVTVNMICAGLLDIGGKDACQGDSGGPLIYNNIVVGLTSWGYGCAEPMFPGVSARVSSYTNWINNTVTRYSGGAALAGGGSATLLAAILSLIVTTYH</sequence>
<reference evidence="10" key="2">
    <citation type="submission" date="2022-06" db="UniProtKB">
        <authorList>
            <consortium name="EnsemblMetazoa"/>
        </authorList>
    </citation>
    <scope>IDENTIFICATION</scope>
    <source>
        <strain evidence="10">p50T (Dazao)</strain>
    </source>
</reference>
<feature type="signal peptide" evidence="8">
    <location>
        <begin position="1"/>
        <end position="32"/>
    </location>
</feature>
<feature type="transmembrane region" description="Helical" evidence="7">
    <location>
        <begin position="302"/>
        <end position="324"/>
    </location>
</feature>
<dbReference type="PROSITE" id="PS00134">
    <property type="entry name" value="TRYPSIN_HIS"/>
    <property type="match status" value="1"/>
</dbReference>
<dbReference type="GeneID" id="101738380"/>
<evidence type="ECO:0000259" key="9">
    <source>
        <dbReference type="PROSITE" id="PS50240"/>
    </source>
</evidence>
<evidence type="ECO:0000256" key="7">
    <source>
        <dbReference type="SAM" id="Phobius"/>
    </source>
</evidence>
<evidence type="ECO:0000256" key="5">
    <source>
        <dbReference type="ARBA" id="ARBA00023157"/>
    </source>
</evidence>
<evidence type="ECO:0000256" key="3">
    <source>
        <dbReference type="ARBA" id="ARBA00022801"/>
    </source>
</evidence>
<dbReference type="SMART" id="SM00020">
    <property type="entry name" value="Tryp_SPc"/>
    <property type="match status" value="1"/>
</dbReference>
<dbReference type="Proteomes" id="UP000005204">
    <property type="component" value="Unassembled WGS sequence"/>
</dbReference>
<dbReference type="InterPro" id="IPR009003">
    <property type="entry name" value="Peptidase_S1_PA"/>
</dbReference>
<dbReference type="FunFam" id="2.40.10.10:FF:000034">
    <property type="entry name" value="Eupolytin"/>
    <property type="match status" value="1"/>
</dbReference>
<evidence type="ECO:0000256" key="8">
    <source>
        <dbReference type="SAM" id="SignalP"/>
    </source>
</evidence>
<evidence type="ECO:0000256" key="1">
    <source>
        <dbReference type="ARBA" id="ARBA00007664"/>
    </source>
</evidence>
<name>A0A8R2DKR2_BOMMO</name>
<dbReference type="CDD" id="cd00190">
    <property type="entry name" value="Tryp_SPc"/>
    <property type="match status" value="1"/>
</dbReference>
<dbReference type="InterPro" id="IPR043504">
    <property type="entry name" value="Peptidase_S1_PA_chymotrypsin"/>
</dbReference>
<dbReference type="AlphaFoldDB" id="A0A8R2DKR2"/>
<evidence type="ECO:0000313" key="10">
    <source>
        <dbReference type="EnsemblMetazoa" id="XP_021201903.2"/>
    </source>
</evidence>
<dbReference type="SUPFAM" id="SSF50494">
    <property type="entry name" value="Trypsin-like serine proteases"/>
    <property type="match status" value="1"/>
</dbReference>
<proteinExistence type="inferred from homology"/>
<dbReference type="Gene3D" id="2.40.10.10">
    <property type="entry name" value="Trypsin-like serine proteases"/>
    <property type="match status" value="1"/>
</dbReference>
<dbReference type="InterPro" id="IPR001314">
    <property type="entry name" value="Peptidase_S1A"/>
</dbReference>
<evidence type="ECO:0000256" key="4">
    <source>
        <dbReference type="ARBA" id="ARBA00022825"/>
    </source>
</evidence>
<dbReference type="PANTHER" id="PTHR24276:SF91">
    <property type="entry name" value="AT26814P-RELATED"/>
    <property type="match status" value="1"/>
</dbReference>
<accession>A0A8R2DKR2</accession>
<dbReference type="RefSeq" id="XP_021201903.2">
    <property type="nucleotide sequence ID" value="XM_021346228.3"/>
</dbReference>
<dbReference type="InterPro" id="IPR018114">
    <property type="entry name" value="TRYPSIN_HIS"/>
</dbReference>
<feature type="chain" id="PRO_5035926195" description="Peptidase S1 domain-containing protein" evidence="8">
    <location>
        <begin position="33"/>
        <end position="325"/>
    </location>
</feature>
<keyword evidence="11" id="KW-1185">Reference proteome</keyword>
<keyword evidence="8" id="KW-0732">Signal</keyword>
<dbReference type="InterPro" id="IPR050430">
    <property type="entry name" value="Peptidase_S1"/>
</dbReference>
<dbReference type="PROSITE" id="PS00135">
    <property type="entry name" value="TRYPSIN_SER"/>
    <property type="match status" value="1"/>
</dbReference>
<keyword evidence="7" id="KW-1133">Transmembrane helix</keyword>
<evidence type="ECO:0000256" key="2">
    <source>
        <dbReference type="ARBA" id="ARBA00022670"/>
    </source>
</evidence>
<keyword evidence="5" id="KW-1015">Disulfide bond</keyword>
<keyword evidence="3 6" id="KW-0378">Hydrolase</keyword>
<dbReference type="PROSITE" id="PS50240">
    <property type="entry name" value="TRYPSIN_DOM"/>
    <property type="match status" value="1"/>
</dbReference>
<evidence type="ECO:0000256" key="6">
    <source>
        <dbReference type="RuleBase" id="RU363034"/>
    </source>
</evidence>
<dbReference type="GO" id="GO:0004252">
    <property type="term" value="F:serine-type endopeptidase activity"/>
    <property type="evidence" value="ECO:0007669"/>
    <property type="project" value="InterPro"/>
</dbReference>
<feature type="domain" description="Peptidase S1" evidence="9">
    <location>
        <begin position="57"/>
        <end position="296"/>
    </location>
</feature>
<keyword evidence="7" id="KW-0812">Transmembrane</keyword>
<keyword evidence="4 6" id="KW-0720">Serine protease</keyword>
<evidence type="ECO:0000313" key="11">
    <source>
        <dbReference type="Proteomes" id="UP000005204"/>
    </source>
</evidence>
<dbReference type="InterPro" id="IPR033116">
    <property type="entry name" value="TRYPSIN_SER"/>
</dbReference>
<dbReference type="PANTHER" id="PTHR24276">
    <property type="entry name" value="POLYSERASE-RELATED"/>
    <property type="match status" value="1"/>
</dbReference>
<dbReference type="PRINTS" id="PR00722">
    <property type="entry name" value="CHYMOTRYPSIN"/>
</dbReference>
<reference evidence="11" key="1">
    <citation type="journal article" date="2008" name="Insect Biochem. Mol. Biol.">
        <title>The genome of a lepidopteran model insect, the silkworm Bombyx mori.</title>
        <authorList>
            <consortium name="International Silkworm Genome Consortium"/>
        </authorList>
    </citation>
    <scope>NUCLEOTIDE SEQUENCE [LARGE SCALE GENOMIC DNA]</scope>
    <source>
        <strain evidence="11">p50T</strain>
    </source>
</reference>
<organism evidence="10 11">
    <name type="scientific">Bombyx mori</name>
    <name type="common">Silk moth</name>
    <dbReference type="NCBI Taxonomy" id="7091"/>
    <lineage>
        <taxon>Eukaryota</taxon>
        <taxon>Metazoa</taxon>
        <taxon>Ecdysozoa</taxon>
        <taxon>Arthropoda</taxon>
        <taxon>Hexapoda</taxon>
        <taxon>Insecta</taxon>
        <taxon>Pterygota</taxon>
        <taxon>Neoptera</taxon>
        <taxon>Endopterygota</taxon>
        <taxon>Lepidoptera</taxon>
        <taxon>Glossata</taxon>
        <taxon>Ditrysia</taxon>
        <taxon>Bombycoidea</taxon>
        <taxon>Bombycidae</taxon>
        <taxon>Bombycinae</taxon>
        <taxon>Bombyx</taxon>
    </lineage>
</organism>
<dbReference type="GO" id="GO:0006508">
    <property type="term" value="P:proteolysis"/>
    <property type="evidence" value="ECO:0007669"/>
    <property type="project" value="UniProtKB-KW"/>
</dbReference>